<gene>
    <name evidence="2" type="ORF">LDH80_23880</name>
</gene>
<dbReference type="InterPro" id="IPR006311">
    <property type="entry name" value="TAT_signal"/>
</dbReference>
<dbReference type="Gene3D" id="2.50.20.20">
    <property type="match status" value="1"/>
</dbReference>
<evidence type="ECO:0000313" key="3">
    <source>
        <dbReference type="Proteomes" id="UP001164506"/>
    </source>
</evidence>
<reference evidence="2" key="1">
    <citation type="submission" date="2021-09" db="EMBL/GenBank/DDBJ databases">
        <title>Complete genome sequence and metabolic characterization of Streptomyces tanashiensis DSM 731 the producer of antibacterial Kalafungin and diverse secondary metabolites.</title>
        <authorList>
            <person name="Abbasi M.N."/>
            <person name="Anwar M.N."/>
            <person name="Alam K."/>
            <person name="Shoaib M."/>
            <person name="Lin Z."/>
            <person name="Hayat M."/>
            <person name="Ali M.I."/>
            <person name="Malik H.M.T."/>
            <person name="Ahmed I."/>
            <person name="Li A."/>
            <person name="Hailong Wang H."/>
            <person name="Zhang Y."/>
        </authorList>
    </citation>
    <scope>NUCLEOTIDE SEQUENCE</scope>
    <source>
        <strain evidence="2">Kala</strain>
    </source>
</reference>
<dbReference type="Proteomes" id="UP001164506">
    <property type="component" value="Chromosome"/>
</dbReference>
<dbReference type="RefSeq" id="WP_190105318.1">
    <property type="nucleotide sequence ID" value="NZ_BMUH01000011.1"/>
</dbReference>
<dbReference type="PROSITE" id="PS51318">
    <property type="entry name" value="TAT"/>
    <property type="match status" value="1"/>
</dbReference>
<organism evidence="2 3">
    <name type="scientific">Streptomyces tanashiensis</name>
    <dbReference type="NCBI Taxonomy" id="67367"/>
    <lineage>
        <taxon>Bacteria</taxon>
        <taxon>Bacillati</taxon>
        <taxon>Actinomycetota</taxon>
        <taxon>Actinomycetes</taxon>
        <taxon>Kitasatosporales</taxon>
        <taxon>Streptomycetaceae</taxon>
        <taxon>Streptomyces</taxon>
    </lineage>
</organism>
<evidence type="ECO:0000256" key="1">
    <source>
        <dbReference type="SAM" id="SignalP"/>
    </source>
</evidence>
<feature type="signal peptide" evidence="1">
    <location>
        <begin position="1"/>
        <end position="33"/>
    </location>
</feature>
<dbReference type="PROSITE" id="PS51257">
    <property type="entry name" value="PROKAR_LIPOPROTEIN"/>
    <property type="match status" value="1"/>
</dbReference>
<evidence type="ECO:0000313" key="2">
    <source>
        <dbReference type="EMBL" id="UZX23568.1"/>
    </source>
</evidence>
<protein>
    <recommendedName>
        <fullName evidence="4">Lipoprotein</fullName>
    </recommendedName>
</protein>
<dbReference type="EMBL" id="CP084204">
    <property type="protein sequence ID" value="UZX23568.1"/>
    <property type="molecule type" value="Genomic_DNA"/>
</dbReference>
<sequence length="248" mass="25676">MQSAPRPRRTALAAVLCAAALGTAACGPLAADAAPAGPFPGLTGSQIVDKAFAATRTAKSLAVDVDTRGAVEPLKAYLSLDTRGRCTGTMTLGAIGTAELLKTDDKNVYLRFDEAFLREQVKEDGPEAQDAIVKEAGGRWVKSSMDDPDSEGMLELCDLKELLDGFEPGASGIARGAETTVGGQQALALTEPGDDGETNTVYVATEGTPYVLKIVTKGGEEPGTITFSKYGKPVVAKAPAAKDVLDVD</sequence>
<feature type="chain" id="PRO_5047194528" description="Lipoprotein" evidence="1">
    <location>
        <begin position="34"/>
        <end position="248"/>
    </location>
</feature>
<keyword evidence="3" id="KW-1185">Reference proteome</keyword>
<name>A0ABY6R359_9ACTN</name>
<accession>A0ABY6R359</accession>
<dbReference type="GeneID" id="95602543"/>
<proteinExistence type="predicted"/>
<evidence type="ECO:0008006" key="4">
    <source>
        <dbReference type="Google" id="ProtNLM"/>
    </source>
</evidence>
<keyword evidence="1" id="KW-0732">Signal</keyword>